<organism evidence="8 9">
    <name type="scientific">Frisingicoccus caecimuris</name>
    <dbReference type="NCBI Taxonomy" id="1796636"/>
    <lineage>
        <taxon>Bacteria</taxon>
        <taxon>Bacillati</taxon>
        <taxon>Bacillota</taxon>
        <taxon>Clostridia</taxon>
        <taxon>Lachnospirales</taxon>
        <taxon>Lachnospiraceae</taxon>
        <taxon>Frisingicoccus</taxon>
    </lineage>
</organism>
<keyword evidence="3" id="KW-0805">Transcription regulation</keyword>
<dbReference type="EMBL" id="SLXA01000001">
    <property type="protein sequence ID" value="TCO86643.1"/>
    <property type="molecule type" value="Genomic_DNA"/>
</dbReference>
<dbReference type="InterPro" id="IPR013767">
    <property type="entry name" value="PAS_fold"/>
</dbReference>
<keyword evidence="4" id="KW-0238">DNA-binding</keyword>
<sequence length="461" mass="52376">MNKENDLSIYKKALEVFPMPVLLVGADEHILFMNKSYGEFLGIEPSSVIGKHVYEVIENSRTPLVLKTQKAEYADRHKYTQGKVKDREIIVHRIPIVENGKSLAVFGLLMFTSIEDLMALAEKNQKINDELAYYKTKFIELQSSKYSLDSILGHGVVIQTLKEEIVKVASVRSTVLITGESGVGKELIAHSIHHCSERHERMFVRVNCAAIPENLFESEFFGYVGGSFSGASKSGKMGKFELANGGTLFLDEIGELPVFMQSKLLRVLQEREITRIGGNQTIPVDVRIIAATNRNLGKMVQDGDFREDLYYRLNILNIKAPSLREHLEDIPELVEDILEGLKNENGTKKVLSKEVYTILQKYSWPGNVRELNNVISKLYYMSDGDEITAVHVPRHIRYAERVSPIETTEEGLDAMVEELEKHLVIETLRKNDNNITKTANFLKISRPRLYRIMEKISSEEL</sequence>
<keyword evidence="5" id="KW-0804">Transcription</keyword>
<dbReference type="Gene3D" id="3.40.50.300">
    <property type="entry name" value="P-loop containing nucleotide triphosphate hydrolases"/>
    <property type="match status" value="1"/>
</dbReference>
<dbReference type="PROSITE" id="PS00676">
    <property type="entry name" value="SIGMA54_INTERACT_2"/>
    <property type="match status" value="1"/>
</dbReference>
<keyword evidence="9" id="KW-1185">Reference proteome</keyword>
<dbReference type="Pfam" id="PF02954">
    <property type="entry name" value="HTH_8"/>
    <property type="match status" value="1"/>
</dbReference>
<feature type="domain" description="Sigma-54 factor interaction" evidence="6">
    <location>
        <begin position="151"/>
        <end position="380"/>
    </location>
</feature>
<dbReference type="Pfam" id="PF25601">
    <property type="entry name" value="AAA_lid_14"/>
    <property type="match status" value="1"/>
</dbReference>
<dbReference type="Gene3D" id="3.30.450.20">
    <property type="entry name" value="PAS domain"/>
    <property type="match status" value="1"/>
</dbReference>
<dbReference type="Pfam" id="PF00989">
    <property type="entry name" value="PAS"/>
    <property type="match status" value="1"/>
</dbReference>
<evidence type="ECO:0000313" key="9">
    <source>
        <dbReference type="Proteomes" id="UP000295711"/>
    </source>
</evidence>
<accession>A0A4R2M0W1</accession>
<gene>
    <name evidence="8" type="ORF">EV212_101436</name>
</gene>
<dbReference type="GO" id="GO:0005524">
    <property type="term" value="F:ATP binding"/>
    <property type="evidence" value="ECO:0007669"/>
    <property type="project" value="UniProtKB-KW"/>
</dbReference>
<protein>
    <submittedName>
        <fullName evidence="8">Transcriptional regulator with PAS, ATPase and Fis domain</fullName>
    </submittedName>
</protein>
<dbReference type="FunFam" id="3.40.50.300:FF:000006">
    <property type="entry name" value="DNA-binding transcriptional regulator NtrC"/>
    <property type="match status" value="1"/>
</dbReference>
<dbReference type="PANTHER" id="PTHR32071">
    <property type="entry name" value="TRANSCRIPTIONAL REGULATORY PROTEIN"/>
    <property type="match status" value="1"/>
</dbReference>
<dbReference type="InterPro" id="IPR058031">
    <property type="entry name" value="AAA_lid_NorR"/>
</dbReference>
<evidence type="ECO:0000256" key="4">
    <source>
        <dbReference type="ARBA" id="ARBA00023125"/>
    </source>
</evidence>
<dbReference type="GO" id="GO:0043565">
    <property type="term" value="F:sequence-specific DNA binding"/>
    <property type="evidence" value="ECO:0007669"/>
    <property type="project" value="InterPro"/>
</dbReference>
<dbReference type="InterPro" id="IPR027417">
    <property type="entry name" value="P-loop_NTPase"/>
</dbReference>
<feature type="domain" description="PAS" evidence="7">
    <location>
        <begin position="6"/>
        <end position="57"/>
    </location>
</feature>
<evidence type="ECO:0000256" key="3">
    <source>
        <dbReference type="ARBA" id="ARBA00023015"/>
    </source>
</evidence>
<dbReference type="InterPro" id="IPR000014">
    <property type="entry name" value="PAS"/>
</dbReference>
<evidence type="ECO:0000256" key="1">
    <source>
        <dbReference type="ARBA" id="ARBA00022741"/>
    </source>
</evidence>
<dbReference type="PROSITE" id="PS00675">
    <property type="entry name" value="SIGMA54_INTERACT_1"/>
    <property type="match status" value="1"/>
</dbReference>
<dbReference type="AlphaFoldDB" id="A0A4R2M0W1"/>
<proteinExistence type="predicted"/>
<evidence type="ECO:0000256" key="5">
    <source>
        <dbReference type="ARBA" id="ARBA00023163"/>
    </source>
</evidence>
<comment type="caution">
    <text evidence="8">The sequence shown here is derived from an EMBL/GenBank/DDBJ whole genome shotgun (WGS) entry which is preliminary data.</text>
</comment>
<evidence type="ECO:0000313" key="8">
    <source>
        <dbReference type="EMBL" id="TCO86643.1"/>
    </source>
</evidence>
<dbReference type="CDD" id="cd00009">
    <property type="entry name" value="AAA"/>
    <property type="match status" value="1"/>
</dbReference>
<dbReference type="InterPro" id="IPR002078">
    <property type="entry name" value="Sigma_54_int"/>
</dbReference>
<keyword evidence="1" id="KW-0547">Nucleotide-binding</keyword>
<dbReference type="InterPro" id="IPR002197">
    <property type="entry name" value="HTH_Fis"/>
</dbReference>
<dbReference type="SMART" id="SM00382">
    <property type="entry name" value="AAA"/>
    <property type="match status" value="1"/>
</dbReference>
<dbReference type="SUPFAM" id="SSF46689">
    <property type="entry name" value="Homeodomain-like"/>
    <property type="match status" value="1"/>
</dbReference>
<dbReference type="SUPFAM" id="SSF55785">
    <property type="entry name" value="PYP-like sensor domain (PAS domain)"/>
    <property type="match status" value="1"/>
</dbReference>
<dbReference type="OrthoDB" id="9764280at2"/>
<dbReference type="RefSeq" id="WP_132088156.1">
    <property type="nucleotide sequence ID" value="NZ_JANKAQ010000002.1"/>
</dbReference>
<dbReference type="PANTHER" id="PTHR32071:SF57">
    <property type="entry name" value="C4-DICARBOXYLATE TRANSPORT TRANSCRIPTIONAL REGULATORY PROTEIN DCTD"/>
    <property type="match status" value="1"/>
</dbReference>
<dbReference type="GO" id="GO:0006355">
    <property type="term" value="P:regulation of DNA-templated transcription"/>
    <property type="evidence" value="ECO:0007669"/>
    <property type="project" value="InterPro"/>
</dbReference>
<dbReference type="CDD" id="cd00130">
    <property type="entry name" value="PAS"/>
    <property type="match status" value="1"/>
</dbReference>
<dbReference type="Pfam" id="PF00158">
    <property type="entry name" value="Sigma54_activat"/>
    <property type="match status" value="1"/>
</dbReference>
<dbReference type="SMART" id="SM00091">
    <property type="entry name" value="PAS"/>
    <property type="match status" value="1"/>
</dbReference>
<reference evidence="8 9" key="1">
    <citation type="submission" date="2019-03" db="EMBL/GenBank/DDBJ databases">
        <title>Genomic Encyclopedia of Type Strains, Phase IV (KMG-IV): sequencing the most valuable type-strain genomes for metagenomic binning, comparative biology and taxonomic classification.</title>
        <authorList>
            <person name="Goeker M."/>
        </authorList>
    </citation>
    <scope>NUCLEOTIDE SEQUENCE [LARGE SCALE GENOMIC DNA]</scope>
    <source>
        <strain evidence="8 9">DSM 28559</strain>
    </source>
</reference>
<dbReference type="InterPro" id="IPR009057">
    <property type="entry name" value="Homeodomain-like_sf"/>
</dbReference>
<dbReference type="Proteomes" id="UP000295711">
    <property type="component" value="Unassembled WGS sequence"/>
</dbReference>
<dbReference type="InterPro" id="IPR003593">
    <property type="entry name" value="AAA+_ATPase"/>
</dbReference>
<dbReference type="PROSITE" id="PS50112">
    <property type="entry name" value="PAS"/>
    <property type="match status" value="1"/>
</dbReference>
<dbReference type="Gene3D" id="1.10.8.60">
    <property type="match status" value="1"/>
</dbReference>
<dbReference type="InterPro" id="IPR025944">
    <property type="entry name" value="Sigma_54_int_dom_CS"/>
</dbReference>
<dbReference type="InterPro" id="IPR025943">
    <property type="entry name" value="Sigma_54_int_dom_ATP-bd_2"/>
</dbReference>
<name>A0A4R2M0W1_9FIRM</name>
<evidence type="ECO:0000259" key="7">
    <source>
        <dbReference type="PROSITE" id="PS50112"/>
    </source>
</evidence>
<dbReference type="SUPFAM" id="SSF52540">
    <property type="entry name" value="P-loop containing nucleoside triphosphate hydrolases"/>
    <property type="match status" value="1"/>
</dbReference>
<dbReference type="PROSITE" id="PS50045">
    <property type="entry name" value="SIGMA54_INTERACT_4"/>
    <property type="match status" value="1"/>
</dbReference>
<dbReference type="PROSITE" id="PS00688">
    <property type="entry name" value="SIGMA54_INTERACT_3"/>
    <property type="match status" value="1"/>
</dbReference>
<dbReference type="InterPro" id="IPR025662">
    <property type="entry name" value="Sigma_54_int_dom_ATP-bd_1"/>
</dbReference>
<keyword evidence="2" id="KW-0067">ATP-binding</keyword>
<dbReference type="InterPro" id="IPR035965">
    <property type="entry name" value="PAS-like_dom_sf"/>
</dbReference>
<evidence type="ECO:0000259" key="6">
    <source>
        <dbReference type="PROSITE" id="PS50045"/>
    </source>
</evidence>
<evidence type="ECO:0000256" key="2">
    <source>
        <dbReference type="ARBA" id="ARBA00022840"/>
    </source>
</evidence>
<dbReference type="Gene3D" id="1.10.10.60">
    <property type="entry name" value="Homeodomain-like"/>
    <property type="match status" value="1"/>
</dbReference>